<accession>A0A183SAU6</accession>
<feature type="compositionally biased region" description="Low complexity" evidence="1">
    <location>
        <begin position="64"/>
        <end position="76"/>
    </location>
</feature>
<gene>
    <name evidence="2" type="ORF">SSLN_LOCUS1344</name>
</gene>
<evidence type="ECO:0000256" key="1">
    <source>
        <dbReference type="SAM" id="MobiDB-lite"/>
    </source>
</evidence>
<dbReference type="Proteomes" id="UP000275846">
    <property type="component" value="Unassembled WGS sequence"/>
</dbReference>
<dbReference type="AlphaFoldDB" id="A0A183SAU6"/>
<evidence type="ECO:0000313" key="2">
    <source>
        <dbReference type="EMBL" id="VDL87511.1"/>
    </source>
</evidence>
<protein>
    <submittedName>
        <fullName evidence="2 4">Uncharacterized protein</fullName>
    </submittedName>
</protein>
<keyword evidence="3" id="KW-1185">Reference proteome</keyword>
<reference evidence="4" key="1">
    <citation type="submission" date="2016-06" db="UniProtKB">
        <authorList>
            <consortium name="WormBaseParasite"/>
        </authorList>
    </citation>
    <scope>IDENTIFICATION</scope>
</reference>
<sequence>MTPNQLPQEVSAKTTALGRPMRKSASQFAAWHLLKSRANDFGHLGASDSSTDEDWNPMRHNHDSSPSSSPGHVGSSQRLSLQKKPQVFKRPRLFSPSIVCSSYFPFLMENVEAPVSEVQYMGRLVLNSSKFVMLISIEVDSLHVI</sequence>
<feature type="compositionally biased region" description="Polar residues" evidence="1">
    <location>
        <begin position="1"/>
        <end position="14"/>
    </location>
</feature>
<reference evidence="2 3" key="2">
    <citation type="submission" date="2018-11" db="EMBL/GenBank/DDBJ databases">
        <authorList>
            <consortium name="Pathogen Informatics"/>
        </authorList>
    </citation>
    <scope>NUCLEOTIDE SEQUENCE [LARGE SCALE GENOMIC DNA]</scope>
    <source>
        <strain evidence="2 3">NST_G2</strain>
    </source>
</reference>
<feature type="region of interest" description="Disordered" evidence="1">
    <location>
        <begin position="1"/>
        <end position="22"/>
    </location>
</feature>
<evidence type="ECO:0000313" key="3">
    <source>
        <dbReference type="Proteomes" id="UP000275846"/>
    </source>
</evidence>
<organism evidence="4">
    <name type="scientific">Schistocephalus solidus</name>
    <name type="common">Tapeworm</name>
    <dbReference type="NCBI Taxonomy" id="70667"/>
    <lineage>
        <taxon>Eukaryota</taxon>
        <taxon>Metazoa</taxon>
        <taxon>Spiralia</taxon>
        <taxon>Lophotrochozoa</taxon>
        <taxon>Platyhelminthes</taxon>
        <taxon>Cestoda</taxon>
        <taxon>Eucestoda</taxon>
        <taxon>Diphyllobothriidea</taxon>
        <taxon>Diphyllobothriidae</taxon>
        <taxon>Schistocephalus</taxon>
    </lineage>
</organism>
<evidence type="ECO:0000313" key="4">
    <source>
        <dbReference type="WBParaSite" id="SSLN_0000139801-mRNA-1"/>
    </source>
</evidence>
<dbReference type="OrthoDB" id="62853at2759"/>
<dbReference type="EMBL" id="UYSU01002559">
    <property type="protein sequence ID" value="VDL87511.1"/>
    <property type="molecule type" value="Genomic_DNA"/>
</dbReference>
<dbReference type="WBParaSite" id="SSLN_0000139801-mRNA-1">
    <property type="protein sequence ID" value="SSLN_0000139801-mRNA-1"/>
    <property type="gene ID" value="SSLN_0000139801"/>
</dbReference>
<proteinExistence type="predicted"/>
<name>A0A183SAU6_SCHSO</name>
<feature type="region of interest" description="Disordered" evidence="1">
    <location>
        <begin position="42"/>
        <end position="84"/>
    </location>
</feature>